<dbReference type="InterPro" id="IPR010438">
    <property type="entry name" value="Lambda_Bor"/>
</dbReference>
<dbReference type="HOGENOM" id="CLU_1711991_0_0_10"/>
<dbReference type="PROSITE" id="PS51257">
    <property type="entry name" value="PROKAR_LIPOPROTEIN"/>
    <property type="match status" value="1"/>
</dbReference>
<protein>
    <submittedName>
        <fullName evidence="1">Probable Bor lipoprotein [Precursor]</fullName>
    </submittedName>
</protein>
<evidence type="ECO:0000313" key="2">
    <source>
        <dbReference type="Proteomes" id="UP000000933"/>
    </source>
</evidence>
<organism evidence="1 2">
    <name type="scientific">Salinibacter ruber (strain M8)</name>
    <dbReference type="NCBI Taxonomy" id="761659"/>
    <lineage>
        <taxon>Bacteria</taxon>
        <taxon>Pseudomonadati</taxon>
        <taxon>Rhodothermota</taxon>
        <taxon>Rhodothermia</taxon>
        <taxon>Rhodothermales</taxon>
        <taxon>Salinibacteraceae</taxon>
        <taxon>Salinibacter</taxon>
    </lineage>
</organism>
<reference evidence="2" key="2">
    <citation type="submission" date="2010-04" db="EMBL/GenBank/DDBJ databases">
        <title>Genome sequence of Salinibacter ruber M8.</title>
        <authorList>
            <consortium name="Genoscope"/>
        </authorList>
    </citation>
    <scope>NUCLEOTIDE SEQUENCE [LARGE SCALE GENOMIC DNA]</scope>
    <source>
        <strain evidence="2">M8</strain>
    </source>
</reference>
<evidence type="ECO:0000313" key="1">
    <source>
        <dbReference type="EMBL" id="CBH23040.1"/>
    </source>
</evidence>
<gene>
    <name evidence="1" type="primary">bor</name>
    <name evidence="1" type="ordered locus">SRM_00119</name>
</gene>
<proteinExistence type="predicted"/>
<dbReference type="Proteomes" id="UP000000933">
    <property type="component" value="Chromosome"/>
</dbReference>
<dbReference type="AlphaFoldDB" id="D5H4T5"/>
<dbReference type="EMBL" id="FP565814">
    <property type="protein sequence ID" value="CBH23040.1"/>
    <property type="molecule type" value="Genomic_DNA"/>
</dbReference>
<reference evidence="1 2" key="1">
    <citation type="journal article" date="2010" name="ISME J.">
        <title>Fine-scale evolution: genomic, phenotypic and ecological differentiation in two coexisting Salinibacter ruber strains.</title>
        <authorList>
            <person name="Pena A."/>
            <person name="Teeling H."/>
            <person name="Huerta-Cepas J."/>
            <person name="Santos F."/>
            <person name="Yarza P."/>
            <person name="Brito-Echeverria J."/>
            <person name="Lucio M."/>
            <person name="Schmitt-Kopplin P."/>
            <person name="Meseguer I."/>
            <person name="Schenowitz C."/>
            <person name="Dossat C."/>
            <person name="Barbe V."/>
            <person name="Dopazo J."/>
            <person name="Rossello-Mora R."/>
            <person name="Schuler M."/>
            <person name="Glockner F.O."/>
            <person name="Amann R."/>
            <person name="Gabaldon T."/>
            <person name="Anton J."/>
        </authorList>
    </citation>
    <scope>NUCLEOTIDE SEQUENCE [LARGE SCALE GENOMIC DNA]</scope>
    <source>
        <strain evidence="1 2">M8</strain>
    </source>
</reference>
<dbReference type="RefSeq" id="WP_013060614.1">
    <property type="nucleotide sequence ID" value="NC_014032.1"/>
</dbReference>
<name>D5H4T5_SALRM</name>
<keyword evidence="1" id="KW-0449">Lipoprotein</keyword>
<dbReference type="KEGG" id="srm:SRM_00119"/>
<dbReference type="Pfam" id="PF06291">
    <property type="entry name" value="Lambda_Bor"/>
    <property type="match status" value="1"/>
</dbReference>
<sequence>MRTTTAHSMSRIATILVIPIVAFALSGCYSAQVTTDKQPSGQVIEKPWATGFIAGLATPGAQVDAAQQCSNGVAKVETQVSFLNQLATFVTLNLYSPMSVTVTCAAGGSMSSLMPAPDFTVPEEADDATAHDVFRAAAQQSAQAAAPVRVKVD</sequence>
<accession>D5H4T5</accession>